<gene>
    <name evidence="1" type="ORF">SAMN05216387_101107</name>
</gene>
<proteinExistence type="predicted"/>
<evidence type="ECO:0000313" key="1">
    <source>
        <dbReference type="EMBL" id="SEK30419.1"/>
    </source>
</evidence>
<evidence type="ECO:0000313" key="2">
    <source>
        <dbReference type="Proteomes" id="UP000198620"/>
    </source>
</evidence>
<dbReference type="AlphaFoldDB" id="A0A1H7FWV2"/>
<dbReference type="RefSeq" id="WP_177171726.1">
    <property type="nucleotide sequence ID" value="NZ_FOBH01000001.1"/>
</dbReference>
<dbReference type="STRING" id="1233.SAMN05216387_101107"/>
<keyword evidence="2" id="KW-1185">Reference proteome</keyword>
<organism evidence="1 2">
    <name type="scientific">Nitrosovibrio tenuis</name>
    <dbReference type="NCBI Taxonomy" id="1233"/>
    <lineage>
        <taxon>Bacteria</taxon>
        <taxon>Pseudomonadati</taxon>
        <taxon>Pseudomonadota</taxon>
        <taxon>Betaproteobacteria</taxon>
        <taxon>Nitrosomonadales</taxon>
        <taxon>Nitrosomonadaceae</taxon>
        <taxon>Nitrosovibrio</taxon>
    </lineage>
</organism>
<name>A0A1H7FWV2_9PROT</name>
<protein>
    <submittedName>
        <fullName evidence="1">Uncharacterized protein</fullName>
    </submittedName>
</protein>
<accession>A0A1H7FWV2</accession>
<dbReference type="EMBL" id="FOBH01000001">
    <property type="protein sequence ID" value="SEK30419.1"/>
    <property type="molecule type" value="Genomic_DNA"/>
</dbReference>
<sequence length="46" mass="5202">MPNNGMLELCCAGGTDEPNLKYFSLYGRSDHRQAAGRILPLPQYRF</sequence>
<reference evidence="1 2" key="1">
    <citation type="submission" date="2016-10" db="EMBL/GenBank/DDBJ databases">
        <authorList>
            <person name="de Groot N.N."/>
        </authorList>
    </citation>
    <scope>NUCLEOTIDE SEQUENCE [LARGE SCALE GENOMIC DNA]</scope>
    <source>
        <strain evidence="1 2">Nv1</strain>
    </source>
</reference>
<dbReference type="Proteomes" id="UP000198620">
    <property type="component" value="Unassembled WGS sequence"/>
</dbReference>